<evidence type="ECO:0000256" key="1">
    <source>
        <dbReference type="ARBA" id="ARBA00000163"/>
    </source>
</evidence>
<dbReference type="NCBIfam" id="TIGR03211">
    <property type="entry name" value="catechol_2_3"/>
    <property type="match status" value="1"/>
</dbReference>
<dbReference type="InterPro" id="IPR029068">
    <property type="entry name" value="Glyas_Bleomycin-R_OHBP_Dase"/>
</dbReference>
<evidence type="ECO:0000259" key="16">
    <source>
        <dbReference type="PROSITE" id="PS51819"/>
    </source>
</evidence>
<accession>A0A6N7YR33</accession>
<gene>
    <name evidence="17" type="ORF">GKO32_10710</name>
</gene>
<dbReference type="Pfam" id="PF22247">
    <property type="entry name" value="Diox-like_N"/>
    <property type="match status" value="1"/>
</dbReference>
<dbReference type="OrthoDB" id="317332at2"/>
<dbReference type="InterPro" id="IPR037523">
    <property type="entry name" value="VOC_core"/>
</dbReference>
<comment type="subunit">
    <text evidence="4">Homotetramer.</text>
</comment>
<dbReference type="InterPro" id="IPR004360">
    <property type="entry name" value="Glyas_Fos-R_dOase_dom"/>
</dbReference>
<name>A0A6N7YR33_9PSEU</name>
<keyword evidence="11 15" id="KW-0560">Oxidoreductase</keyword>
<protein>
    <recommendedName>
        <fullName evidence="6">Metapyrocatechase</fullName>
        <ecNumber evidence="5">1.13.11.2</ecNumber>
    </recommendedName>
    <alternativeName>
        <fullName evidence="14">CatO2ase</fullName>
    </alternativeName>
    <alternativeName>
        <fullName evidence="13">Catechol 2,3-dioxygenase</fullName>
    </alternativeName>
</protein>
<evidence type="ECO:0000256" key="12">
    <source>
        <dbReference type="ARBA" id="ARBA00023004"/>
    </source>
</evidence>
<dbReference type="Gene3D" id="3.10.180.10">
    <property type="entry name" value="2,3-Dihydroxybiphenyl 1,2-Dioxygenase, domain 1"/>
    <property type="match status" value="2"/>
</dbReference>
<dbReference type="EMBL" id="WMBA01000012">
    <property type="protein sequence ID" value="MTD54442.1"/>
    <property type="molecule type" value="Genomic_DNA"/>
</dbReference>
<evidence type="ECO:0000256" key="10">
    <source>
        <dbReference type="ARBA" id="ARBA00022964"/>
    </source>
</evidence>
<dbReference type="PROSITE" id="PS00082">
    <property type="entry name" value="EXTRADIOL_DIOXYGENAS"/>
    <property type="match status" value="1"/>
</dbReference>
<comment type="cofactor">
    <cofactor evidence="2 15">
        <name>Fe(2+)</name>
        <dbReference type="ChEBI" id="CHEBI:29033"/>
    </cofactor>
</comment>
<evidence type="ECO:0000256" key="7">
    <source>
        <dbReference type="ARBA" id="ARBA00022723"/>
    </source>
</evidence>
<evidence type="ECO:0000256" key="9">
    <source>
        <dbReference type="ARBA" id="ARBA00022797"/>
    </source>
</evidence>
<dbReference type="GO" id="GO:0008198">
    <property type="term" value="F:ferrous iron binding"/>
    <property type="evidence" value="ECO:0007669"/>
    <property type="project" value="InterPro"/>
</dbReference>
<dbReference type="InterPro" id="IPR017624">
    <property type="entry name" value="Catechol_2-3_dOase"/>
</dbReference>
<reference evidence="17 18" key="1">
    <citation type="submission" date="2019-11" db="EMBL/GenBank/DDBJ databases">
        <title>Draft genome of Amycolatopsis RM579.</title>
        <authorList>
            <person name="Duangmal K."/>
            <person name="Mingma R."/>
        </authorList>
    </citation>
    <scope>NUCLEOTIDE SEQUENCE [LARGE SCALE GENOMIC DNA]</scope>
    <source>
        <strain evidence="17 18">RM579</strain>
    </source>
</reference>
<keyword evidence="12 15" id="KW-0408">Iron</keyword>
<dbReference type="SUPFAM" id="SSF54593">
    <property type="entry name" value="Glyoxalase/Bleomycin resistance protein/Dihydroxybiphenyl dioxygenase"/>
    <property type="match status" value="1"/>
</dbReference>
<dbReference type="AlphaFoldDB" id="A0A6N7YR33"/>
<comment type="caution">
    <text evidence="17">The sequence shown here is derived from an EMBL/GenBank/DDBJ whole genome shotgun (WGS) entry which is preliminary data.</text>
</comment>
<dbReference type="Pfam" id="PF00903">
    <property type="entry name" value="Glyoxalase"/>
    <property type="match status" value="1"/>
</dbReference>
<evidence type="ECO:0000256" key="15">
    <source>
        <dbReference type="RuleBase" id="RU000683"/>
    </source>
</evidence>
<dbReference type="Proteomes" id="UP000440096">
    <property type="component" value="Unassembled WGS sequence"/>
</dbReference>
<evidence type="ECO:0000313" key="18">
    <source>
        <dbReference type="Proteomes" id="UP000440096"/>
    </source>
</evidence>
<evidence type="ECO:0000256" key="11">
    <source>
        <dbReference type="ARBA" id="ARBA00023002"/>
    </source>
</evidence>
<proteinExistence type="inferred from homology"/>
<keyword evidence="9 15" id="KW-0058">Aromatic hydrocarbons catabolism</keyword>
<keyword evidence="7" id="KW-0479">Metal-binding</keyword>
<dbReference type="GO" id="GO:0018577">
    <property type="term" value="F:catechol 2,3-dioxygenase activity"/>
    <property type="evidence" value="ECO:0007669"/>
    <property type="project" value="UniProtKB-EC"/>
</dbReference>
<evidence type="ECO:0000256" key="6">
    <source>
        <dbReference type="ARBA" id="ARBA00022190"/>
    </source>
</evidence>
<dbReference type="PROSITE" id="PS51819">
    <property type="entry name" value="VOC"/>
    <property type="match status" value="2"/>
</dbReference>
<evidence type="ECO:0000313" key="17">
    <source>
        <dbReference type="EMBL" id="MTD54442.1"/>
    </source>
</evidence>
<keyword evidence="10 15" id="KW-0223">Dioxygenase</keyword>
<dbReference type="InterPro" id="IPR000486">
    <property type="entry name" value="Xdiol_ring_cleave_dOase_1/2"/>
</dbReference>
<feature type="domain" description="VOC" evidence="16">
    <location>
        <begin position="5"/>
        <end position="118"/>
    </location>
</feature>
<evidence type="ECO:0000256" key="2">
    <source>
        <dbReference type="ARBA" id="ARBA00001954"/>
    </source>
</evidence>
<dbReference type="InterPro" id="IPR054560">
    <property type="entry name" value="XylE-like_N"/>
</dbReference>
<dbReference type="EC" id="1.13.11.2" evidence="5"/>
<evidence type="ECO:0000256" key="5">
    <source>
        <dbReference type="ARBA" id="ARBA00013117"/>
    </source>
</evidence>
<keyword evidence="8" id="KW-0677">Repeat</keyword>
<feature type="domain" description="VOC" evidence="16">
    <location>
        <begin position="145"/>
        <end position="265"/>
    </location>
</feature>
<keyword evidence="18" id="KW-1185">Reference proteome</keyword>
<evidence type="ECO:0000256" key="8">
    <source>
        <dbReference type="ARBA" id="ARBA00022737"/>
    </source>
</evidence>
<sequence length="303" mass="33920">MGVMRLGYVHVRVTDLDEARGHYGDTLGMGVAAETQGRIYFKAWDEYDHHSVVLEEGGVGLVKLGYKVARSEDLDVFEKRSQQFGCTVERMSEGDNLAVGDGLRITLPSEHTLELYHEIEYVGTETGAFNPDPEPRHPRGVSVPHIDHALVTTEDPALLERYFAECLDFRPAERLVTDASNPELLGSWMFCGNSPHDIAFVNGPNGKLHHFAYHLQDWSKLLRAGDLFAMDDVPVDIGPTRHGITRGTTIYFFDPAGNRNEVFAGGYTTYEDFPTITWTADQLTKGIFYIGREMKDTFLSALT</sequence>
<evidence type="ECO:0000256" key="3">
    <source>
        <dbReference type="ARBA" id="ARBA00008784"/>
    </source>
</evidence>
<evidence type="ECO:0000256" key="13">
    <source>
        <dbReference type="ARBA" id="ARBA00030369"/>
    </source>
</evidence>
<comment type="catalytic activity">
    <reaction evidence="1">
        <text>catechol + O2 = (2Z,4E)-2-hydroxy-6-oxohexa-2,4-dienoate + H(+)</text>
        <dbReference type="Rhea" id="RHEA:17337"/>
        <dbReference type="ChEBI" id="CHEBI:15378"/>
        <dbReference type="ChEBI" id="CHEBI:15379"/>
        <dbReference type="ChEBI" id="CHEBI:18135"/>
        <dbReference type="ChEBI" id="CHEBI:71198"/>
        <dbReference type="EC" id="1.13.11.2"/>
    </reaction>
</comment>
<evidence type="ECO:0000256" key="14">
    <source>
        <dbReference type="ARBA" id="ARBA00031146"/>
    </source>
</evidence>
<dbReference type="RefSeq" id="WP_154756664.1">
    <property type="nucleotide sequence ID" value="NZ_WMBA01000012.1"/>
</dbReference>
<evidence type="ECO:0000256" key="4">
    <source>
        <dbReference type="ARBA" id="ARBA00011881"/>
    </source>
</evidence>
<organism evidence="17 18">
    <name type="scientific">Amycolatopsis pithecellobii</name>
    <dbReference type="NCBI Taxonomy" id="664692"/>
    <lineage>
        <taxon>Bacteria</taxon>
        <taxon>Bacillati</taxon>
        <taxon>Actinomycetota</taxon>
        <taxon>Actinomycetes</taxon>
        <taxon>Pseudonocardiales</taxon>
        <taxon>Pseudonocardiaceae</taxon>
        <taxon>Amycolatopsis</taxon>
    </lineage>
</organism>
<comment type="similarity">
    <text evidence="3 15">Belongs to the extradiol ring-cleavage dioxygenase family.</text>
</comment>